<dbReference type="RefSeq" id="WP_210116570.1">
    <property type="nucleotide sequence ID" value="NZ_CP054257.1"/>
</dbReference>
<protein>
    <recommendedName>
        <fullName evidence="4">WD40 repeat domain-containing protein</fullName>
    </recommendedName>
</protein>
<name>A0A975EZZ0_9SPIR</name>
<sequence length="645" mass="71488">MKNKLVYVIALTSFTLFFNARFKLNAQSHISMQSHQNSVTALASLEIGNSADENSFFSAGQDGFLIKWTEDGAGEHYQISDLEIRLIARSPNGTDIAVYETDGGLINRVSVWNWKTLTRKYAKRFSNAVTALSYSEKGTYLIVGTATVNGIVFLNASSGSQISGKIQEQSGIISMARSSATENSMVLYSPAGSLTYVNIRTGQQKARFNVAQGLKQPVLFNNNVFFAGVNDAGISVVQATTGTEAKFVTAANPILLCSRFDRDLYYLEFDGRSYALKVLENLDNNTVGNPKTVKTISRLPGGEAIVCGVKSGNDILLGSQKGHIYKTDSDYAPGPGQIPLYPLTDDIYDRIYDISQAGESFYFLTKNAVFKSSYDNSFVDKAAENSNQTNIITYNDDIILWTRNSVRPVQLIDSDRQTATNLFTPSKKLQSLRLFGDSLIALEGNTTVNKYDLKDNNFERLYEGSALQDAALYGENILYVAKSSATNPPSSLIFIDVTTKETVPLSMSSNVTYSLNYAENTALYGISVYENNSGSSRTELFSLSPETRTVTSIMQLNDEDPNAFIKLYSSFIYTNLGKSQIISYNTATKRQFHYKRSASLPLKIERNSSRLVVLNRDGSISWYNPELGTVLADWYMTTEGQWYEF</sequence>
<evidence type="ECO:0000313" key="3">
    <source>
        <dbReference type="Proteomes" id="UP000671995"/>
    </source>
</evidence>
<feature type="chain" id="PRO_5037767283" description="WD40 repeat domain-containing protein" evidence="1">
    <location>
        <begin position="21"/>
        <end position="645"/>
    </location>
</feature>
<reference evidence="2" key="2">
    <citation type="journal article" date="2021" name="Microbiol. Resour. Announc.">
        <title>Complete Genome Sequences of Three Human Oral Treponema parvum Isolates.</title>
        <authorList>
            <person name="Zeng H."/>
            <person name="Watt R.M."/>
        </authorList>
    </citation>
    <scope>NUCLEOTIDE SEQUENCE</scope>
    <source>
        <strain evidence="2">ATCC 700773</strain>
    </source>
</reference>
<organism evidence="2 3">
    <name type="scientific">Treponema parvum</name>
    <dbReference type="NCBI Taxonomy" id="138851"/>
    <lineage>
        <taxon>Bacteria</taxon>
        <taxon>Pseudomonadati</taxon>
        <taxon>Spirochaetota</taxon>
        <taxon>Spirochaetia</taxon>
        <taxon>Spirochaetales</taxon>
        <taxon>Treponemataceae</taxon>
        <taxon>Treponema</taxon>
    </lineage>
</organism>
<proteinExistence type="predicted"/>
<reference evidence="2" key="1">
    <citation type="submission" date="2020-05" db="EMBL/GenBank/DDBJ databases">
        <authorList>
            <person name="Zeng H."/>
            <person name="Chan Y.K."/>
            <person name="Watt R.M."/>
        </authorList>
    </citation>
    <scope>NUCLEOTIDE SEQUENCE</scope>
    <source>
        <strain evidence="2">ATCC 700773</strain>
    </source>
</reference>
<dbReference type="InterPro" id="IPR011047">
    <property type="entry name" value="Quinoprotein_ADH-like_sf"/>
</dbReference>
<evidence type="ECO:0008006" key="4">
    <source>
        <dbReference type="Google" id="ProtNLM"/>
    </source>
</evidence>
<evidence type="ECO:0000313" key="2">
    <source>
        <dbReference type="EMBL" id="QTQ11857.1"/>
    </source>
</evidence>
<keyword evidence="1" id="KW-0732">Signal</keyword>
<feature type="signal peptide" evidence="1">
    <location>
        <begin position="1"/>
        <end position="20"/>
    </location>
</feature>
<accession>A0A975EZZ0</accession>
<dbReference type="SUPFAM" id="SSF50978">
    <property type="entry name" value="WD40 repeat-like"/>
    <property type="match status" value="1"/>
</dbReference>
<dbReference type="Proteomes" id="UP000671995">
    <property type="component" value="Chromosome"/>
</dbReference>
<evidence type="ECO:0000256" key="1">
    <source>
        <dbReference type="SAM" id="SignalP"/>
    </source>
</evidence>
<dbReference type="InterPro" id="IPR015943">
    <property type="entry name" value="WD40/YVTN_repeat-like_dom_sf"/>
</dbReference>
<dbReference type="InterPro" id="IPR036322">
    <property type="entry name" value="WD40_repeat_dom_sf"/>
</dbReference>
<dbReference type="EMBL" id="CP054257">
    <property type="protein sequence ID" value="QTQ11857.1"/>
    <property type="molecule type" value="Genomic_DNA"/>
</dbReference>
<dbReference type="SUPFAM" id="SSF50998">
    <property type="entry name" value="Quinoprotein alcohol dehydrogenase-like"/>
    <property type="match status" value="1"/>
</dbReference>
<dbReference type="Gene3D" id="2.130.10.10">
    <property type="entry name" value="YVTN repeat-like/Quinoprotein amine dehydrogenase"/>
    <property type="match status" value="1"/>
</dbReference>
<dbReference type="AlphaFoldDB" id="A0A975EZZ0"/>
<gene>
    <name evidence="2" type="ORF">HRI96_06380</name>
</gene>